<dbReference type="Proteomes" id="UP000268727">
    <property type="component" value="Unassembled WGS sequence"/>
</dbReference>
<dbReference type="EMBL" id="RJKM01000001">
    <property type="protein sequence ID" value="ROP39812.1"/>
    <property type="molecule type" value="Genomic_DNA"/>
</dbReference>
<name>A0A3N1HC00_9PSEU</name>
<evidence type="ECO:0000313" key="2">
    <source>
        <dbReference type="Proteomes" id="UP000268727"/>
    </source>
</evidence>
<dbReference type="RefSeq" id="WP_170185195.1">
    <property type="nucleotide sequence ID" value="NZ_RJKM01000001.1"/>
</dbReference>
<evidence type="ECO:0000313" key="1">
    <source>
        <dbReference type="EMBL" id="ROP39812.1"/>
    </source>
</evidence>
<proteinExistence type="predicted"/>
<organism evidence="1 2">
    <name type="scientific">Saccharothrix texasensis</name>
    <dbReference type="NCBI Taxonomy" id="103734"/>
    <lineage>
        <taxon>Bacteria</taxon>
        <taxon>Bacillati</taxon>
        <taxon>Actinomycetota</taxon>
        <taxon>Actinomycetes</taxon>
        <taxon>Pseudonocardiales</taxon>
        <taxon>Pseudonocardiaceae</taxon>
        <taxon>Saccharothrix</taxon>
    </lineage>
</organism>
<accession>A0A3N1HC00</accession>
<comment type="caution">
    <text evidence="1">The sequence shown here is derived from an EMBL/GenBank/DDBJ whole genome shotgun (WGS) entry which is preliminary data.</text>
</comment>
<keyword evidence="2" id="KW-1185">Reference proteome</keyword>
<dbReference type="AlphaFoldDB" id="A0A3N1HC00"/>
<sequence>MSDDNLIHLQVKRSWWDGSALTACGLRVETPEAVWTWFTDLSWCPTCKAADKARRK</sequence>
<gene>
    <name evidence="1" type="ORF">EDD40_5211</name>
</gene>
<reference evidence="1 2" key="1">
    <citation type="submission" date="2018-11" db="EMBL/GenBank/DDBJ databases">
        <title>Sequencing the genomes of 1000 actinobacteria strains.</title>
        <authorList>
            <person name="Klenk H.-P."/>
        </authorList>
    </citation>
    <scope>NUCLEOTIDE SEQUENCE [LARGE SCALE GENOMIC DNA]</scope>
    <source>
        <strain evidence="1 2">DSM 44231</strain>
    </source>
</reference>
<protein>
    <submittedName>
        <fullName evidence="1">Uncharacterized protein</fullName>
    </submittedName>
</protein>